<protein>
    <submittedName>
        <fullName evidence="3">VanZ family protein</fullName>
    </submittedName>
</protein>
<dbReference type="PANTHER" id="PTHR28008:SF1">
    <property type="entry name" value="DOMAIN PROTEIN, PUTATIVE (AFU_ORTHOLOGUE AFUA_3G10980)-RELATED"/>
    <property type="match status" value="1"/>
</dbReference>
<organism evidence="3 4">
    <name type="scientific">Pseudoxanthomonas gei</name>
    <dbReference type="NCBI Taxonomy" id="1383030"/>
    <lineage>
        <taxon>Bacteria</taxon>
        <taxon>Pseudomonadati</taxon>
        <taxon>Pseudomonadota</taxon>
        <taxon>Gammaproteobacteria</taxon>
        <taxon>Lysobacterales</taxon>
        <taxon>Lysobacteraceae</taxon>
        <taxon>Pseudoxanthomonas</taxon>
    </lineage>
</organism>
<keyword evidence="4" id="KW-1185">Reference proteome</keyword>
<name>A0ABX0AG31_9GAMM</name>
<evidence type="ECO:0000259" key="2">
    <source>
        <dbReference type="Pfam" id="PF04892"/>
    </source>
</evidence>
<dbReference type="PANTHER" id="PTHR28008">
    <property type="entry name" value="DOMAIN PROTEIN, PUTATIVE (AFU_ORTHOLOGUE AFUA_3G10980)-RELATED"/>
    <property type="match status" value="1"/>
</dbReference>
<accession>A0ABX0AG31</accession>
<dbReference type="Proteomes" id="UP001429354">
    <property type="component" value="Unassembled WGS sequence"/>
</dbReference>
<feature type="transmembrane region" description="Helical" evidence="1">
    <location>
        <begin position="16"/>
        <end position="36"/>
    </location>
</feature>
<feature type="domain" description="VanZ-like" evidence="2">
    <location>
        <begin position="66"/>
        <end position="117"/>
    </location>
</feature>
<proteinExistence type="predicted"/>
<feature type="transmembrane region" description="Helical" evidence="1">
    <location>
        <begin position="102"/>
        <end position="120"/>
    </location>
</feature>
<dbReference type="Pfam" id="PF04892">
    <property type="entry name" value="VanZ"/>
    <property type="match status" value="1"/>
</dbReference>
<reference evidence="3 4" key="1">
    <citation type="submission" date="2018-07" db="EMBL/GenBank/DDBJ databases">
        <title>Whole genome Sequencing of Pseudoxanthomonas gei KCTC 32298 (T).</title>
        <authorList>
            <person name="Kumar S."/>
            <person name="Bansal K."/>
            <person name="Kaur A."/>
            <person name="Patil P."/>
            <person name="Sharma S."/>
            <person name="Patil P.B."/>
        </authorList>
    </citation>
    <scope>NUCLEOTIDE SEQUENCE [LARGE SCALE GENOMIC DNA]</scope>
    <source>
        <strain evidence="3 4">KCTC 32298</strain>
    </source>
</reference>
<evidence type="ECO:0000313" key="3">
    <source>
        <dbReference type="EMBL" id="NDK39430.1"/>
    </source>
</evidence>
<dbReference type="RefSeq" id="WP_162350007.1">
    <property type="nucleotide sequence ID" value="NZ_QOVG01000007.1"/>
</dbReference>
<keyword evidence="1" id="KW-1133">Transmembrane helix</keyword>
<dbReference type="InterPro" id="IPR006976">
    <property type="entry name" value="VanZ-like"/>
</dbReference>
<evidence type="ECO:0000256" key="1">
    <source>
        <dbReference type="SAM" id="Phobius"/>
    </source>
</evidence>
<keyword evidence="1" id="KW-0812">Transmembrane</keyword>
<dbReference type="EMBL" id="QOVG01000007">
    <property type="protein sequence ID" value="NDK39430.1"/>
    <property type="molecule type" value="Genomic_DNA"/>
</dbReference>
<gene>
    <name evidence="3" type="ORF">DT603_11305</name>
</gene>
<keyword evidence="1" id="KW-0472">Membrane</keyword>
<evidence type="ECO:0000313" key="4">
    <source>
        <dbReference type="Proteomes" id="UP001429354"/>
    </source>
</evidence>
<comment type="caution">
    <text evidence="3">The sequence shown here is derived from an EMBL/GenBank/DDBJ whole genome shotgun (WGS) entry which is preliminary data.</text>
</comment>
<sequence>MAVVSTGLKPLRWPRVWVGLWSLAVVALVVICLVPLDGLPPLPENSDKVEHLLGYFSLSAAAVQLYRGRLLWQAAAALVVLGIAIEFAQGMTAYRSADPVDALFNSLGVALGMAMALTPWRDLLLRIEQRLPG</sequence>
<feature type="transmembrane region" description="Helical" evidence="1">
    <location>
        <begin position="70"/>
        <end position="90"/>
    </location>
</feature>